<reference evidence="2" key="1">
    <citation type="submission" date="2021-02" db="EMBL/GenBank/DDBJ databases">
        <authorList>
            <person name="Dougan E. K."/>
            <person name="Rhodes N."/>
            <person name="Thang M."/>
            <person name="Chan C."/>
        </authorList>
    </citation>
    <scope>NUCLEOTIDE SEQUENCE</scope>
</reference>
<dbReference type="PANTHER" id="PTHR28457">
    <property type="entry name" value="COILED-COIL DOMAIN-CONTAINING PROTEIN 189"/>
    <property type="match status" value="1"/>
</dbReference>
<dbReference type="Proteomes" id="UP000649617">
    <property type="component" value="Unassembled WGS sequence"/>
</dbReference>
<dbReference type="Gene3D" id="2.60.120.200">
    <property type="match status" value="1"/>
</dbReference>
<evidence type="ECO:0000313" key="3">
    <source>
        <dbReference type="Proteomes" id="UP000649617"/>
    </source>
</evidence>
<comment type="caution">
    <text evidence="2">The sequence shown here is derived from an EMBL/GenBank/DDBJ whole genome shotgun (WGS) entry which is preliminary data.</text>
</comment>
<keyword evidence="3" id="KW-1185">Reference proteome</keyword>
<feature type="compositionally biased region" description="Basic and acidic residues" evidence="1">
    <location>
        <begin position="486"/>
        <end position="495"/>
    </location>
</feature>
<dbReference type="InterPro" id="IPR013320">
    <property type="entry name" value="ConA-like_dom_sf"/>
</dbReference>
<dbReference type="PANTHER" id="PTHR28457:SF1">
    <property type="entry name" value="CILIA- AND FLAGELLA-ASSOCIATED PROTEIN 119"/>
    <property type="match status" value="1"/>
</dbReference>
<feature type="region of interest" description="Disordered" evidence="1">
    <location>
        <begin position="96"/>
        <end position="119"/>
    </location>
</feature>
<proteinExistence type="predicted"/>
<dbReference type="AlphaFoldDB" id="A0A812RYF1"/>
<dbReference type="Pfam" id="PF14769">
    <property type="entry name" value="CLAMP"/>
    <property type="match status" value="1"/>
</dbReference>
<dbReference type="EMBL" id="CAJNIZ010022146">
    <property type="protein sequence ID" value="CAE7458347.1"/>
    <property type="molecule type" value="Genomic_DNA"/>
</dbReference>
<dbReference type="InterPro" id="IPR032727">
    <property type="entry name" value="CLAMP"/>
</dbReference>
<gene>
    <name evidence="2" type="ORF">SPIL2461_LOCUS11311</name>
</gene>
<organism evidence="2 3">
    <name type="scientific">Symbiodinium pilosum</name>
    <name type="common">Dinoflagellate</name>
    <dbReference type="NCBI Taxonomy" id="2952"/>
    <lineage>
        <taxon>Eukaryota</taxon>
        <taxon>Sar</taxon>
        <taxon>Alveolata</taxon>
        <taxon>Dinophyceae</taxon>
        <taxon>Suessiales</taxon>
        <taxon>Symbiodiniaceae</taxon>
        <taxon>Symbiodinium</taxon>
    </lineage>
</organism>
<sequence length="515" mass="54680">MNVTGPHTYAVDCPAVFLTPNWAAHSEVADVIDCGDVFDVAPASRAFSLCARVRLPPEGTTEGGYRILSKGELPQGWRFSAGPTVSFAVALPPEPVEAEEAKEDAGEEEFSTQAPLPSGQAVGSTALADGEWHHVAVVVQECGEVSLFVDGCLDSAPVALQVKAAPDQPLLLGPPESAVTAGVGVKDVQACAFVLTPQQIHGLATGSKDLGTGLSLSLMPEQVTEYRRLKAEDSEGGEGGEGSEAARALLTAAGLGDHLGRAFQQEVVLDLFDDLMACAESMCLTARKTAVMVRILEQILEMMHVKSKSAKRLGETSSIYECFQEFKRLLLAHSFAATTSARKLIDRNQIPADSTLALGVFTLSEVRLLTEFLTGALFQQFLLYQCVLVSPQDQVTSMVEVIVPPPTVPPNLATAKKKQKGAKGASEKVGIRDSGTAKRNSLPRLSKQSGQPEAEEAEEAAAIPVEAKRGPSLDETLAQLPQDLSVDAHHEEATKAAEVTADTAIKQHDKELSPQ</sequence>
<accession>A0A812RYF1</accession>
<feature type="region of interest" description="Disordered" evidence="1">
    <location>
        <begin position="406"/>
        <end position="515"/>
    </location>
</feature>
<protein>
    <submittedName>
        <fullName evidence="2">Uncharacterized protein</fullName>
    </submittedName>
</protein>
<evidence type="ECO:0000256" key="1">
    <source>
        <dbReference type="SAM" id="MobiDB-lite"/>
    </source>
</evidence>
<dbReference type="SUPFAM" id="SSF49899">
    <property type="entry name" value="Concanavalin A-like lectins/glucanases"/>
    <property type="match status" value="1"/>
</dbReference>
<evidence type="ECO:0000313" key="2">
    <source>
        <dbReference type="EMBL" id="CAE7458347.1"/>
    </source>
</evidence>
<feature type="compositionally biased region" description="Basic and acidic residues" evidence="1">
    <location>
        <begin position="505"/>
        <end position="515"/>
    </location>
</feature>
<dbReference type="OrthoDB" id="438987at2759"/>
<dbReference type="Pfam" id="PF13385">
    <property type="entry name" value="Laminin_G_3"/>
    <property type="match status" value="1"/>
</dbReference>
<feature type="compositionally biased region" description="Acidic residues" evidence="1">
    <location>
        <begin position="96"/>
        <end position="110"/>
    </location>
</feature>
<name>A0A812RYF1_SYMPI</name>